<evidence type="ECO:0000313" key="6">
    <source>
        <dbReference type="Proteomes" id="UP001271007"/>
    </source>
</evidence>
<accession>A0AAJ0DF43</accession>
<gene>
    <name evidence="5" type="ORF">LTR09_009825</name>
</gene>
<dbReference type="SMART" id="SM00248">
    <property type="entry name" value="ANK"/>
    <property type="match status" value="6"/>
</dbReference>
<dbReference type="PROSITE" id="PS50088">
    <property type="entry name" value="ANK_REPEAT"/>
    <property type="match status" value="4"/>
</dbReference>
<keyword evidence="1" id="KW-0677">Repeat</keyword>
<evidence type="ECO:0000256" key="1">
    <source>
        <dbReference type="ARBA" id="ARBA00022737"/>
    </source>
</evidence>
<dbReference type="Pfam" id="PF12796">
    <property type="entry name" value="Ank_2"/>
    <property type="match status" value="2"/>
</dbReference>
<feature type="region of interest" description="Disordered" evidence="4">
    <location>
        <begin position="508"/>
        <end position="583"/>
    </location>
</feature>
<dbReference type="Gene3D" id="1.25.40.20">
    <property type="entry name" value="Ankyrin repeat-containing domain"/>
    <property type="match status" value="2"/>
</dbReference>
<dbReference type="PRINTS" id="PR01415">
    <property type="entry name" value="ANKYRIN"/>
</dbReference>
<dbReference type="Proteomes" id="UP001271007">
    <property type="component" value="Unassembled WGS sequence"/>
</dbReference>
<proteinExistence type="predicted"/>
<name>A0AAJ0DF43_9PEZI</name>
<organism evidence="5 6">
    <name type="scientific">Extremus antarcticus</name>
    <dbReference type="NCBI Taxonomy" id="702011"/>
    <lineage>
        <taxon>Eukaryota</taxon>
        <taxon>Fungi</taxon>
        <taxon>Dikarya</taxon>
        <taxon>Ascomycota</taxon>
        <taxon>Pezizomycotina</taxon>
        <taxon>Dothideomycetes</taxon>
        <taxon>Dothideomycetidae</taxon>
        <taxon>Mycosphaerellales</taxon>
        <taxon>Extremaceae</taxon>
        <taxon>Extremus</taxon>
    </lineage>
</organism>
<dbReference type="PROSITE" id="PS50297">
    <property type="entry name" value="ANK_REP_REGION"/>
    <property type="match status" value="3"/>
</dbReference>
<dbReference type="InterPro" id="IPR036770">
    <property type="entry name" value="Ankyrin_rpt-contain_sf"/>
</dbReference>
<comment type="caution">
    <text evidence="5">The sequence shown here is derived from an EMBL/GenBank/DDBJ whole genome shotgun (WGS) entry which is preliminary data.</text>
</comment>
<dbReference type="PANTHER" id="PTHR24198:SF165">
    <property type="entry name" value="ANKYRIN REPEAT-CONTAINING PROTEIN-RELATED"/>
    <property type="match status" value="1"/>
</dbReference>
<protein>
    <recommendedName>
        <fullName evidence="7">Ankyrin repeat protein</fullName>
    </recommendedName>
</protein>
<feature type="region of interest" description="Disordered" evidence="4">
    <location>
        <begin position="479"/>
        <end position="498"/>
    </location>
</feature>
<feature type="repeat" description="ANK" evidence="3">
    <location>
        <begin position="219"/>
        <end position="251"/>
    </location>
</feature>
<keyword evidence="6" id="KW-1185">Reference proteome</keyword>
<dbReference type="AlphaFoldDB" id="A0AAJ0DF43"/>
<evidence type="ECO:0000256" key="4">
    <source>
        <dbReference type="SAM" id="MobiDB-lite"/>
    </source>
</evidence>
<evidence type="ECO:0000313" key="5">
    <source>
        <dbReference type="EMBL" id="KAK3048930.1"/>
    </source>
</evidence>
<evidence type="ECO:0008006" key="7">
    <source>
        <dbReference type="Google" id="ProtNLM"/>
    </source>
</evidence>
<feature type="compositionally biased region" description="Polar residues" evidence="4">
    <location>
        <begin position="508"/>
        <end position="524"/>
    </location>
</feature>
<dbReference type="InterPro" id="IPR002110">
    <property type="entry name" value="Ankyrin_rpt"/>
</dbReference>
<evidence type="ECO:0000256" key="3">
    <source>
        <dbReference type="PROSITE-ProRule" id="PRU00023"/>
    </source>
</evidence>
<feature type="compositionally biased region" description="Basic and acidic residues" evidence="4">
    <location>
        <begin position="485"/>
        <end position="494"/>
    </location>
</feature>
<feature type="repeat" description="ANK" evidence="3">
    <location>
        <begin position="282"/>
        <end position="314"/>
    </location>
</feature>
<reference evidence="5" key="1">
    <citation type="submission" date="2023-04" db="EMBL/GenBank/DDBJ databases">
        <title>Black Yeasts Isolated from many extreme environments.</title>
        <authorList>
            <person name="Coleine C."/>
            <person name="Stajich J.E."/>
            <person name="Selbmann L."/>
        </authorList>
    </citation>
    <scope>NUCLEOTIDE SEQUENCE</scope>
    <source>
        <strain evidence="5">CCFEE 5312</strain>
    </source>
</reference>
<dbReference type="SUPFAM" id="SSF48403">
    <property type="entry name" value="Ankyrin repeat"/>
    <property type="match status" value="1"/>
</dbReference>
<feature type="repeat" description="ANK" evidence="3">
    <location>
        <begin position="354"/>
        <end position="383"/>
    </location>
</feature>
<dbReference type="EMBL" id="JAWDJX010000044">
    <property type="protein sequence ID" value="KAK3048930.1"/>
    <property type="molecule type" value="Genomic_DNA"/>
</dbReference>
<dbReference type="PANTHER" id="PTHR24198">
    <property type="entry name" value="ANKYRIN REPEAT AND PROTEIN KINASE DOMAIN-CONTAINING PROTEIN"/>
    <property type="match status" value="1"/>
</dbReference>
<evidence type="ECO:0000256" key="2">
    <source>
        <dbReference type="ARBA" id="ARBA00023043"/>
    </source>
</evidence>
<keyword evidence="2 3" id="KW-0040">ANK repeat</keyword>
<feature type="repeat" description="ANK" evidence="3">
    <location>
        <begin position="385"/>
        <end position="418"/>
    </location>
</feature>
<sequence length="583" mass="64461">MAFRPLSLQELASAVRSQPSSPLDESAILATVQRCRALPKVHENTVIFTHSSVRDYLLRTTQGATPSSDQFDQTQLDMIDRLRIDPQEAYLEMALKCLQLIKESHLQHRILDSTDDWEEATLLKYAILYWPHHARGSGEVGKKLFTSTSFELSAEPHLTSNWWRTYLREQPGEEWEQGEKLSPLHIACRFGILEWARSLLDEAKKASMLVKLIDQYDASGATPLVWAAIGGHTTVVKLLLDHQADMRLLTALVSGGSRDSLSGRTAQSYTREMLNSNGMWTGRHTTLYRACYKGHPSVVKLLIERGAGVRAHGCARSCAMHAVAISGNAEAMRLILDNGGSPDVDAELKTVCTTPLHYAVENGNFEVVRMLLDNGANIEKRQSYSRATVLHFAPWQDANPEVVQLLLERGAELNTTSPFHPEARPTGGTKLILGGGAKHDGVNSLRQNALDIAVDCDCDRCMGNTQLLLLHGARLRKPYGNGRTNHPELFKDPENSWDPIDRLQAASSLGSDESLPTSANTSPYLDSELGSFDDRSSFAEGNSMMERLSIGSPTPLTPPPDGERSEHRIRCRPKLGAKPSVEE</sequence>